<dbReference type="RefSeq" id="XP_026675003.1">
    <property type="nucleotide sequence ID" value="XM_026819202.1"/>
</dbReference>
<evidence type="ECO:0000259" key="2">
    <source>
        <dbReference type="PROSITE" id="PS50404"/>
    </source>
</evidence>
<dbReference type="FunFam" id="1.20.1050.10:FF:000007">
    <property type="entry name" value="Glutathione S-transferase 1-1"/>
    <property type="match status" value="1"/>
</dbReference>
<dbReference type="KEGG" id="ccal:108631875"/>
<dbReference type="PROSITE" id="PS50404">
    <property type="entry name" value="GST_NTER"/>
    <property type="match status" value="1"/>
</dbReference>
<dbReference type="GO" id="GO:0004364">
    <property type="term" value="F:glutathione transferase activity"/>
    <property type="evidence" value="ECO:0007669"/>
    <property type="project" value="TreeGrafter"/>
</dbReference>
<evidence type="ECO:0000313" key="10">
    <source>
        <dbReference type="RefSeq" id="XP_026675007.1"/>
    </source>
</evidence>
<evidence type="ECO:0000313" key="4">
    <source>
        <dbReference type="Proteomes" id="UP000694925"/>
    </source>
</evidence>
<dbReference type="CDD" id="cd03177">
    <property type="entry name" value="GST_C_Delta_Epsilon"/>
    <property type="match status" value="1"/>
</dbReference>
<dbReference type="RefSeq" id="XP_026675005.1">
    <property type="nucleotide sequence ID" value="XM_026819204.1"/>
</dbReference>
<dbReference type="InterPro" id="IPR040079">
    <property type="entry name" value="Glutathione_S-Trfase"/>
</dbReference>
<feature type="domain" description="GST C-terminal" evidence="3">
    <location>
        <begin position="85"/>
        <end position="211"/>
    </location>
</feature>
<dbReference type="Gene3D" id="3.40.30.10">
    <property type="entry name" value="Glutaredoxin"/>
    <property type="match status" value="1"/>
</dbReference>
<dbReference type="Pfam" id="PF13417">
    <property type="entry name" value="GST_N_3"/>
    <property type="match status" value="1"/>
</dbReference>
<keyword evidence="4" id="KW-1185">Reference proteome</keyword>
<dbReference type="RefSeq" id="XP_026675006.1">
    <property type="nucleotide sequence ID" value="XM_026819205.1"/>
</dbReference>
<evidence type="ECO:0000313" key="6">
    <source>
        <dbReference type="RefSeq" id="XP_026675003.1"/>
    </source>
</evidence>
<evidence type="ECO:0000259" key="3">
    <source>
        <dbReference type="PROSITE" id="PS50405"/>
    </source>
</evidence>
<evidence type="ECO:0000313" key="7">
    <source>
        <dbReference type="RefSeq" id="XP_026675004.1"/>
    </source>
</evidence>
<dbReference type="PROSITE" id="PS50405">
    <property type="entry name" value="GST_CTER"/>
    <property type="match status" value="1"/>
</dbReference>
<dbReference type="InterPro" id="IPR010987">
    <property type="entry name" value="Glutathione-S-Trfase_C-like"/>
</dbReference>
<dbReference type="Pfam" id="PF00043">
    <property type="entry name" value="GST_C"/>
    <property type="match status" value="1"/>
</dbReference>
<sequence length="218" mass="25116">MPIDFYYSESSPPCWLVRLLAKSIGVHFNLKVVDPSDMKPEFQKLNPQRALPAIDDGGFILCESRPIMIYLVSTYAKNDSLYPKDPKKKGLVDQMLYFDIGQLFEKISQCYFPVVFEESSSVGEQDLRDVEYSCEILNKFLEDRVFAAGDTLTIADFAIYTTICVLQCFDFDISRYDNAAAWYNRCKQLLDKFGFEEIHAPGMKMFTDSYRAKLQESN</sequence>
<dbReference type="Gene3D" id="1.20.1050.10">
    <property type="match status" value="1"/>
</dbReference>
<proteinExistence type="predicted"/>
<dbReference type="RefSeq" id="XP_026675008.1">
    <property type="nucleotide sequence ID" value="XM_026819207.1"/>
</dbReference>
<evidence type="ECO:0000313" key="8">
    <source>
        <dbReference type="RefSeq" id="XP_026675005.1"/>
    </source>
</evidence>
<dbReference type="SFLD" id="SFLDG00358">
    <property type="entry name" value="Main_(cytGST)"/>
    <property type="match status" value="1"/>
</dbReference>
<dbReference type="RefSeq" id="XP_026675002.1">
    <property type="nucleotide sequence ID" value="XM_026819201.1"/>
</dbReference>
<dbReference type="GeneID" id="108631875"/>
<gene>
    <name evidence="5 6 7 8 9 10 11" type="primary">LOC108631875</name>
</gene>
<protein>
    <submittedName>
        <fullName evidence="5 6">Glutathione S-transferase D5-like isoform X1</fullName>
    </submittedName>
</protein>
<dbReference type="InterPro" id="IPR036249">
    <property type="entry name" value="Thioredoxin-like_sf"/>
</dbReference>
<reference evidence="5 6" key="1">
    <citation type="submission" date="2025-04" db="UniProtKB">
        <authorList>
            <consortium name="RefSeq"/>
        </authorList>
    </citation>
    <scope>IDENTIFICATION</scope>
    <source>
        <tissue evidence="5 6">Whole body</tissue>
    </source>
</reference>
<dbReference type="InterPro" id="IPR004046">
    <property type="entry name" value="GST_C"/>
</dbReference>
<evidence type="ECO:0000313" key="11">
    <source>
        <dbReference type="RefSeq" id="XP_026675008.1"/>
    </source>
</evidence>
<dbReference type="GO" id="GO:0006749">
    <property type="term" value="P:glutathione metabolic process"/>
    <property type="evidence" value="ECO:0007669"/>
    <property type="project" value="TreeGrafter"/>
</dbReference>
<dbReference type="PANTHER" id="PTHR43969">
    <property type="entry name" value="GLUTATHIONE S TRANSFERASE D10, ISOFORM A-RELATED"/>
    <property type="match status" value="1"/>
</dbReference>
<dbReference type="AlphaFoldDB" id="A0AAJ7SBE8"/>
<dbReference type="SFLD" id="SFLDG01153">
    <property type="entry name" value="Main.4:_Theta-like"/>
    <property type="match status" value="1"/>
</dbReference>
<dbReference type="RefSeq" id="XP_026675007.1">
    <property type="nucleotide sequence ID" value="XM_026819206.1"/>
</dbReference>
<dbReference type="RefSeq" id="XP_026675004.1">
    <property type="nucleotide sequence ID" value="XM_026819203.1"/>
</dbReference>
<dbReference type="Proteomes" id="UP000694925">
    <property type="component" value="Unplaced"/>
</dbReference>
<dbReference type="SFLD" id="SFLDS00019">
    <property type="entry name" value="Glutathione_Transferase_(cytos"/>
    <property type="match status" value="1"/>
</dbReference>
<name>A0AAJ7SBE8_9HYME</name>
<dbReference type="SUPFAM" id="SSF47616">
    <property type="entry name" value="GST C-terminal domain-like"/>
    <property type="match status" value="1"/>
</dbReference>
<comment type="subunit">
    <text evidence="1">Homodimer.</text>
</comment>
<accession>A0AAJ7SBE8</accession>
<dbReference type="SUPFAM" id="SSF52833">
    <property type="entry name" value="Thioredoxin-like"/>
    <property type="match status" value="1"/>
</dbReference>
<dbReference type="InterPro" id="IPR036282">
    <property type="entry name" value="Glutathione-S-Trfase_C_sf"/>
</dbReference>
<evidence type="ECO:0000313" key="5">
    <source>
        <dbReference type="RefSeq" id="XP_026675002.1"/>
    </source>
</evidence>
<evidence type="ECO:0000313" key="9">
    <source>
        <dbReference type="RefSeq" id="XP_026675006.1"/>
    </source>
</evidence>
<feature type="domain" description="GST N-terminal" evidence="2">
    <location>
        <begin position="1"/>
        <end position="79"/>
    </location>
</feature>
<organism evidence="4 6">
    <name type="scientific">Ceratina calcarata</name>
    <dbReference type="NCBI Taxonomy" id="156304"/>
    <lineage>
        <taxon>Eukaryota</taxon>
        <taxon>Metazoa</taxon>
        <taxon>Ecdysozoa</taxon>
        <taxon>Arthropoda</taxon>
        <taxon>Hexapoda</taxon>
        <taxon>Insecta</taxon>
        <taxon>Pterygota</taxon>
        <taxon>Neoptera</taxon>
        <taxon>Endopterygota</taxon>
        <taxon>Hymenoptera</taxon>
        <taxon>Apocrita</taxon>
        <taxon>Aculeata</taxon>
        <taxon>Apoidea</taxon>
        <taxon>Anthophila</taxon>
        <taxon>Apidae</taxon>
        <taxon>Ceratina</taxon>
        <taxon>Zadontomerus</taxon>
    </lineage>
</organism>
<evidence type="ECO:0000256" key="1">
    <source>
        <dbReference type="ARBA" id="ARBA00011738"/>
    </source>
</evidence>
<dbReference type="PANTHER" id="PTHR43969:SF9">
    <property type="entry name" value="GLUTATHIONE S TRANSFERASE D10, ISOFORM A-RELATED"/>
    <property type="match status" value="1"/>
</dbReference>
<dbReference type="InterPro" id="IPR004045">
    <property type="entry name" value="Glutathione_S-Trfase_N"/>
</dbReference>